<accession>A0A6A6EDD1</accession>
<organism evidence="2 3">
    <name type="scientific">Zopfia rhizophila CBS 207.26</name>
    <dbReference type="NCBI Taxonomy" id="1314779"/>
    <lineage>
        <taxon>Eukaryota</taxon>
        <taxon>Fungi</taxon>
        <taxon>Dikarya</taxon>
        <taxon>Ascomycota</taxon>
        <taxon>Pezizomycotina</taxon>
        <taxon>Dothideomycetes</taxon>
        <taxon>Dothideomycetes incertae sedis</taxon>
        <taxon>Zopfiaceae</taxon>
        <taxon>Zopfia</taxon>
    </lineage>
</organism>
<evidence type="ECO:0000313" key="2">
    <source>
        <dbReference type="EMBL" id="KAF2189861.1"/>
    </source>
</evidence>
<dbReference type="Proteomes" id="UP000800200">
    <property type="component" value="Unassembled WGS sequence"/>
</dbReference>
<evidence type="ECO:0000313" key="3">
    <source>
        <dbReference type="Proteomes" id="UP000800200"/>
    </source>
</evidence>
<evidence type="ECO:0008006" key="4">
    <source>
        <dbReference type="Google" id="ProtNLM"/>
    </source>
</evidence>
<dbReference type="EMBL" id="ML994620">
    <property type="protein sequence ID" value="KAF2189861.1"/>
    <property type="molecule type" value="Genomic_DNA"/>
</dbReference>
<feature type="chain" id="PRO_5025338129" description="Secreted protein" evidence="1">
    <location>
        <begin position="22"/>
        <end position="166"/>
    </location>
</feature>
<dbReference type="AlphaFoldDB" id="A0A6A6EDD1"/>
<sequence>MLMGLRPLVLYLLLTALLLQGEQCLMGLRPLVLYYFAFGSASTIVSTRESDVLCFSAHCPASSGRAMLDGVETLSALLSRFWICFDYHIDRGRAMCSIVRLLLCFDYHIDQGERCALLFAHCSASTTISTGESDVLYFPLFDLFSTTISTRESDVIYCFLLNALLG</sequence>
<evidence type="ECO:0000256" key="1">
    <source>
        <dbReference type="SAM" id="SignalP"/>
    </source>
</evidence>
<reference evidence="2" key="1">
    <citation type="journal article" date="2020" name="Stud. Mycol.">
        <title>101 Dothideomycetes genomes: a test case for predicting lifestyles and emergence of pathogens.</title>
        <authorList>
            <person name="Haridas S."/>
            <person name="Albert R."/>
            <person name="Binder M."/>
            <person name="Bloem J."/>
            <person name="Labutti K."/>
            <person name="Salamov A."/>
            <person name="Andreopoulos B."/>
            <person name="Baker S."/>
            <person name="Barry K."/>
            <person name="Bills G."/>
            <person name="Bluhm B."/>
            <person name="Cannon C."/>
            <person name="Castanera R."/>
            <person name="Culley D."/>
            <person name="Daum C."/>
            <person name="Ezra D."/>
            <person name="Gonzalez J."/>
            <person name="Henrissat B."/>
            <person name="Kuo A."/>
            <person name="Liang C."/>
            <person name="Lipzen A."/>
            <person name="Lutzoni F."/>
            <person name="Magnuson J."/>
            <person name="Mondo S."/>
            <person name="Nolan M."/>
            <person name="Ohm R."/>
            <person name="Pangilinan J."/>
            <person name="Park H.-J."/>
            <person name="Ramirez L."/>
            <person name="Alfaro M."/>
            <person name="Sun H."/>
            <person name="Tritt A."/>
            <person name="Yoshinaga Y."/>
            <person name="Zwiers L.-H."/>
            <person name="Turgeon B."/>
            <person name="Goodwin S."/>
            <person name="Spatafora J."/>
            <person name="Crous P."/>
            <person name="Grigoriev I."/>
        </authorList>
    </citation>
    <scope>NUCLEOTIDE SEQUENCE</scope>
    <source>
        <strain evidence="2">CBS 207.26</strain>
    </source>
</reference>
<proteinExistence type="predicted"/>
<protein>
    <recommendedName>
        <fullName evidence="4">Secreted protein</fullName>
    </recommendedName>
</protein>
<keyword evidence="1" id="KW-0732">Signal</keyword>
<name>A0A6A6EDD1_9PEZI</name>
<keyword evidence="3" id="KW-1185">Reference proteome</keyword>
<feature type="signal peptide" evidence="1">
    <location>
        <begin position="1"/>
        <end position="21"/>
    </location>
</feature>
<gene>
    <name evidence="2" type="ORF">K469DRAFT_49502</name>
</gene>